<protein>
    <submittedName>
        <fullName evidence="2">Uncharacterized protein</fullName>
    </submittedName>
</protein>
<gene>
    <name evidence="2" type="ORF">HETIRDRAFT_452362</name>
</gene>
<dbReference type="OrthoDB" id="3246365at2759"/>
<name>W4K6A9_HETIT</name>
<dbReference type="EMBL" id="KI925459">
    <property type="protein sequence ID" value="ETW80880.1"/>
    <property type="molecule type" value="Genomic_DNA"/>
</dbReference>
<dbReference type="GeneID" id="20676248"/>
<sequence>MRFTTAISLILGLGARISFNKFVTVRDPPTVEDHVLSGLWQGVALYYFIMEFHYLALGVAFAMVGRLVMNFMATHNTTECACTILGVALGILFTDLLSQVLEDNTTAQHRVSRYEGSAVDYPSPRQRLVQFRRASSVEREQHHVRRRREFLESTPSTTTASTNTWESISDWVDPGHTMTPLEREIAALRKKASLADSERRRFREEKKWALSQGNRARANQMGWQVKRYSALMQSFHREADLRLLEANAIVKR</sequence>
<proteinExistence type="predicted"/>
<dbReference type="KEGG" id="hir:HETIRDRAFT_452362"/>
<dbReference type="eggNOG" id="ENOG502SQ7P">
    <property type="taxonomic scope" value="Eukaryota"/>
</dbReference>
<keyword evidence="1" id="KW-0812">Transmembrane</keyword>
<accession>W4K6A9</accession>
<evidence type="ECO:0000256" key="1">
    <source>
        <dbReference type="SAM" id="Phobius"/>
    </source>
</evidence>
<dbReference type="InParanoid" id="W4K6A9"/>
<keyword evidence="1" id="KW-1133">Transmembrane helix</keyword>
<organism evidence="2 3">
    <name type="scientific">Heterobasidion irregulare (strain TC 32-1)</name>
    <dbReference type="NCBI Taxonomy" id="747525"/>
    <lineage>
        <taxon>Eukaryota</taxon>
        <taxon>Fungi</taxon>
        <taxon>Dikarya</taxon>
        <taxon>Basidiomycota</taxon>
        <taxon>Agaricomycotina</taxon>
        <taxon>Agaricomycetes</taxon>
        <taxon>Russulales</taxon>
        <taxon>Bondarzewiaceae</taxon>
        <taxon>Heterobasidion</taxon>
        <taxon>Heterobasidion annosum species complex</taxon>
    </lineage>
</organism>
<evidence type="ECO:0000313" key="2">
    <source>
        <dbReference type="EMBL" id="ETW80880.1"/>
    </source>
</evidence>
<reference evidence="2 3" key="1">
    <citation type="journal article" date="2012" name="New Phytol.">
        <title>Insight into trade-off between wood decay and parasitism from the genome of a fungal forest pathogen.</title>
        <authorList>
            <person name="Olson A."/>
            <person name="Aerts A."/>
            <person name="Asiegbu F."/>
            <person name="Belbahri L."/>
            <person name="Bouzid O."/>
            <person name="Broberg A."/>
            <person name="Canback B."/>
            <person name="Coutinho P.M."/>
            <person name="Cullen D."/>
            <person name="Dalman K."/>
            <person name="Deflorio G."/>
            <person name="van Diepen L.T."/>
            <person name="Dunand C."/>
            <person name="Duplessis S."/>
            <person name="Durling M."/>
            <person name="Gonthier P."/>
            <person name="Grimwood J."/>
            <person name="Fossdal C.G."/>
            <person name="Hansson D."/>
            <person name="Henrissat B."/>
            <person name="Hietala A."/>
            <person name="Himmelstrand K."/>
            <person name="Hoffmeister D."/>
            <person name="Hogberg N."/>
            <person name="James T.Y."/>
            <person name="Karlsson M."/>
            <person name="Kohler A."/>
            <person name="Kues U."/>
            <person name="Lee Y.H."/>
            <person name="Lin Y.C."/>
            <person name="Lind M."/>
            <person name="Lindquist E."/>
            <person name="Lombard V."/>
            <person name="Lucas S."/>
            <person name="Lunden K."/>
            <person name="Morin E."/>
            <person name="Murat C."/>
            <person name="Park J."/>
            <person name="Raffaello T."/>
            <person name="Rouze P."/>
            <person name="Salamov A."/>
            <person name="Schmutz J."/>
            <person name="Solheim H."/>
            <person name="Stahlberg J."/>
            <person name="Velez H."/>
            <person name="de Vries R.P."/>
            <person name="Wiebenga A."/>
            <person name="Woodward S."/>
            <person name="Yakovlev I."/>
            <person name="Garbelotto M."/>
            <person name="Martin F."/>
            <person name="Grigoriev I.V."/>
            <person name="Stenlid J."/>
        </authorList>
    </citation>
    <scope>NUCLEOTIDE SEQUENCE [LARGE SCALE GENOMIC DNA]</scope>
    <source>
        <strain evidence="2 3">TC 32-1</strain>
    </source>
</reference>
<keyword evidence="3" id="KW-1185">Reference proteome</keyword>
<dbReference type="HOGENOM" id="CLU_066051_0_0_1"/>
<keyword evidence="1" id="KW-0472">Membrane</keyword>
<dbReference type="STRING" id="747525.W4K6A9"/>
<feature type="transmembrane region" description="Helical" evidence="1">
    <location>
        <begin position="44"/>
        <end position="68"/>
    </location>
</feature>
<dbReference type="AlphaFoldDB" id="W4K6A9"/>
<dbReference type="Proteomes" id="UP000030671">
    <property type="component" value="Unassembled WGS sequence"/>
</dbReference>
<evidence type="ECO:0000313" key="3">
    <source>
        <dbReference type="Proteomes" id="UP000030671"/>
    </source>
</evidence>
<dbReference type="RefSeq" id="XP_009547577.1">
    <property type="nucleotide sequence ID" value="XM_009549282.1"/>
</dbReference>